<comment type="pathway">
    <text evidence="1">Amino-acid biosynthesis; L-tryptophan biosynthesis; L-tryptophan from chorismate: step 2/5.</text>
</comment>
<dbReference type="HAMAP" id="MF_00211">
    <property type="entry name" value="TrpD"/>
    <property type="match status" value="1"/>
</dbReference>
<dbReference type="Gene3D" id="1.20.970.10">
    <property type="entry name" value="Transferase, Pyrimidine Nucleoside Phosphorylase, Chain C"/>
    <property type="match status" value="1"/>
</dbReference>
<evidence type="ECO:0000256" key="4">
    <source>
        <dbReference type="ARBA" id="ARBA00022676"/>
    </source>
</evidence>
<organism evidence="11 12">
    <name type="scientific">Elliptochloris bilobata</name>
    <dbReference type="NCBI Taxonomy" id="381761"/>
    <lineage>
        <taxon>Eukaryota</taxon>
        <taxon>Viridiplantae</taxon>
        <taxon>Chlorophyta</taxon>
        <taxon>core chlorophytes</taxon>
        <taxon>Trebouxiophyceae</taxon>
        <taxon>Trebouxiophyceae incertae sedis</taxon>
        <taxon>Elliptochloris clade</taxon>
        <taxon>Elliptochloris</taxon>
    </lineage>
</organism>
<sequence length="339" mass="34792">MKEILEALLEQRELTEQETTHAIEAMLDGAHAAQMAAFMVLLRVKGETGEEVANIARTLRGRSVPMDAGVDTLDIVGTGGDGIGSVNISTGASIIAAAAGARVAKHGSRSVSSLCGSADVLEALGVAVDLGPEGVAACLREVGLGFMSASRFNPAMAAVNPTRKALRVRTAFNLLGPLLNPARTPFSLVGVYSPGVAPLMADALRRLGSRRALVVHSAGLDELTPMAPADVVEVTQESQRSYCLDPRRLGIPSCQVADLAGGDAATNAAILRNAFGGARSAVADALNLNAGVALAAAEVAPSAEAGVALAQEVQRSGRAGGVLQRWIEVSQRCKAAETQ</sequence>
<keyword evidence="12" id="KW-1185">Reference proteome</keyword>
<keyword evidence="3" id="KW-0028">Amino-acid biosynthesis</keyword>
<keyword evidence="7" id="KW-0057">Aromatic amino acid biosynthesis</keyword>
<evidence type="ECO:0000256" key="6">
    <source>
        <dbReference type="ARBA" id="ARBA00022822"/>
    </source>
</evidence>
<reference evidence="11 12" key="1">
    <citation type="journal article" date="2024" name="Nat. Commun.">
        <title>Phylogenomics reveals the evolutionary origins of lichenization in chlorophyte algae.</title>
        <authorList>
            <person name="Puginier C."/>
            <person name="Libourel C."/>
            <person name="Otte J."/>
            <person name="Skaloud P."/>
            <person name="Haon M."/>
            <person name="Grisel S."/>
            <person name="Petersen M."/>
            <person name="Berrin J.G."/>
            <person name="Delaux P.M."/>
            <person name="Dal Grande F."/>
            <person name="Keller J."/>
        </authorList>
    </citation>
    <scope>NUCLEOTIDE SEQUENCE [LARGE SCALE GENOMIC DNA]</scope>
    <source>
        <strain evidence="11 12">SAG 245.80</strain>
    </source>
</reference>
<keyword evidence="4" id="KW-0328">Glycosyltransferase</keyword>
<dbReference type="InterPro" id="IPR000312">
    <property type="entry name" value="Glycosyl_Trfase_fam3"/>
</dbReference>
<dbReference type="SUPFAM" id="SSF47648">
    <property type="entry name" value="Nucleoside phosphorylase/phosphoribosyltransferase N-terminal domain"/>
    <property type="match status" value="1"/>
</dbReference>
<dbReference type="NCBIfam" id="TIGR01245">
    <property type="entry name" value="trpD"/>
    <property type="match status" value="1"/>
</dbReference>
<dbReference type="GO" id="GO:0005829">
    <property type="term" value="C:cytosol"/>
    <property type="evidence" value="ECO:0007669"/>
    <property type="project" value="TreeGrafter"/>
</dbReference>
<evidence type="ECO:0000256" key="2">
    <source>
        <dbReference type="ARBA" id="ARBA00011948"/>
    </source>
</evidence>
<keyword evidence="6" id="KW-0822">Tryptophan biosynthesis</keyword>
<comment type="caution">
    <text evidence="11">The sequence shown here is derived from an EMBL/GenBank/DDBJ whole genome shotgun (WGS) entry which is preliminary data.</text>
</comment>
<evidence type="ECO:0000256" key="1">
    <source>
        <dbReference type="ARBA" id="ARBA00004907"/>
    </source>
</evidence>
<dbReference type="EMBL" id="JALJOU010000010">
    <property type="protein sequence ID" value="KAK9841800.1"/>
    <property type="molecule type" value="Genomic_DNA"/>
</dbReference>
<dbReference type="PANTHER" id="PTHR43285:SF2">
    <property type="entry name" value="ANTHRANILATE PHOSPHORIBOSYLTRANSFERASE"/>
    <property type="match status" value="1"/>
</dbReference>
<evidence type="ECO:0000313" key="11">
    <source>
        <dbReference type="EMBL" id="KAK9841800.1"/>
    </source>
</evidence>
<proteinExistence type="inferred from homology"/>
<dbReference type="EC" id="2.4.2.18" evidence="2"/>
<evidence type="ECO:0000256" key="3">
    <source>
        <dbReference type="ARBA" id="ARBA00022605"/>
    </source>
</evidence>
<dbReference type="PANTHER" id="PTHR43285">
    <property type="entry name" value="ANTHRANILATE PHOSPHORIBOSYLTRANSFERASE"/>
    <property type="match status" value="1"/>
</dbReference>
<name>A0AAW1S5Y3_9CHLO</name>
<gene>
    <name evidence="11" type="ORF">WJX81_003975</name>
</gene>
<dbReference type="Gene3D" id="3.40.1030.10">
    <property type="entry name" value="Nucleoside phosphorylase/phosphoribosyltransferase catalytic domain"/>
    <property type="match status" value="1"/>
</dbReference>
<feature type="domain" description="Glycosyl transferase family 3" evidence="9">
    <location>
        <begin position="71"/>
        <end position="319"/>
    </location>
</feature>
<feature type="domain" description="Glycosyl transferase family 3 N-terminal" evidence="10">
    <location>
        <begin position="2"/>
        <end position="60"/>
    </location>
</feature>
<protein>
    <recommendedName>
        <fullName evidence="2">anthranilate phosphoribosyltransferase</fullName>
        <ecNumber evidence="2">2.4.2.18</ecNumber>
    </recommendedName>
</protein>
<dbReference type="Proteomes" id="UP001445335">
    <property type="component" value="Unassembled WGS sequence"/>
</dbReference>
<evidence type="ECO:0000256" key="5">
    <source>
        <dbReference type="ARBA" id="ARBA00022679"/>
    </source>
</evidence>
<dbReference type="Pfam" id="PF02885">
    <property type="entry name" value="Glycos_trans_3N"/>
    <property type="match status" value="1"/>
</dbReference>
<accession>A0AAW1S5Y3</accession>
<evidence type="ECO:0000256" key="8">
    <source>
        <dbReference type="ARBA" id="ARBA00061500"/>
    </source>
</evidence>
<dbReference type="InterPro" id="IPR035902">
    <property type="entry name" value="Nuc_phospho_transferase"/>
</dbReference>
<keyword evidence="5" id="KW-0808">Transferase</keyword>
<dbReference type="FunFam" id="3.40.1030.10:FF:000002">
    <property type="entry name" value="Anthranilate phosphoribosyltransferase"/>
    <property type="match status" value="1"/>
</dbReference>
<dbReference type="InterPro" id="IPR005940">
    <property type="entry name" value="Anthranilate_Pribosyl_Tfrase"/>
</dbReference>
<comment type="similarity">
    <text evidence="8">Belongs to the anthranilate phosphoribosyltransferase family.</text>
</comment>
<dbReference type="Pfam" id="PF00591">
    <property type="entry name" value="Glycos_transf_3"/>
    <property type="match status" value="1"/>
</dbReference>
<dbReference type="GO" id="GO:0000162">
    <property type="term" value="P:L-tryptophan biosynthetic process"/>
    <property type="evidence" value="ECO:0007669"/>
    <property type="project" value="UniProtKB-KW"/>
</dbReference>
<dbReference type="InterPro" id="IPR036320">
    <property type="entry name" value="Glycosyl_Trfase_fam3_N_dom_sf"/>
</dbReference>
<evidence type="ECO:0000256" key="7">
    <source>
        <dbReference type="ARBA" id="ARBA00023141"/>
    </source>
</evidence>
<dbReference type="AlphaFoldDB" id="A0AAW1S5Y3"/>
<evidence type="ECO:0000259" key="10">
    <source>
        <dbReference type="Pfam" id="PF02885"/>
    </source>
</evidence>
<evidence type="ECO:0000313" key="12">
    <source>
        <dbReference type="Proteomes" id="UP001445335"/>
    </source>
</evidence>
<dbReference type="GO" id="GO:0004048">
    <property type="term" value="F:anthranilate phosphoribosyltransferase activity"/>
    <property type="evidence" value="ECO:0007669"/>
    <property type="project" value="UniProtKB-EC"/>
</dbReference>
<dbReference type="InterPro" id="IPR017459">
    <property type="entry name" value="Glycosyl_Trfase_fam3_N_dom"/>
</dbReference>
<evidence type="ECO:0000259" key="9">
    <source>
        <dbReference type="Pfam" id="PF00591"/>
    </source>
</evidence>
<dbReference type="SUPFAM" id="SSF52418">
    <property type="entry name" value="Nucleoside phosphorylase/phosphoribosyltransferase catalytic domain"/>
    <property type="match status" value="1"/>
</dbReference>